<feature type="compositionally biased region" description="Basic and acidic residues" evidence="5">
    <location>
        <begin position="504"/>
        <end position="515"/>
    </location>
</feature>
<dbReference type="GO" id="GO:0016020">
    <property type="term" value="C:membrane"/>
    <property type="evidence" value="ECO:0007669"/>
    <property type="project" value="UniProtKB-SubCell"/>
</dbReference>
<evidence type="ECO:0000256" key="5">
    <source>
        <dbReference type="SAM" id="MobiDB-lite"/>
    </source>
</evidence>
<keyword evidence="8" id="KW-1185">Reference proteome</keyword>
<keyword evidence="4 6" id="KW-0472">Membrane</keyword>
<feature type="region of interest" description="Disordered" evidence="5">
    <location>
        <begin position="375"/>
        <end position="396"/>
    </location>
</feature>
<feature type="region of interest" description="Disordered" evidence="5">
    <location>
        <begin position="55"/>
        <end position="83"/>
    </location>
</feature>
<feature type="compositionally biased region" description="Low complexity" evidence="5">
    <location>
        <begin position="285"/>
        <end position="300"/>
    </location>
</feature>
<organism evidence="7 8">
    <name type="scientific">Coniochaeta hoffmannii</name>
    <dbReference type="NCBI Taxonomy" id="91930"/>
    <lineage>
        <taxon>Eukaryota</taxon>
        <taxon>Fungi</taxon>
        <taxon>Dikarya</taxon>
        <taxon>Ascomycota</taxon>
        <taxon>Pezizomycotina</taxon>
        <taxon>Sordariomycetes</taxon>
        <taxon>Sordariomycetidae</taxon>
        <taxon>Coniochaetales</taxon>
        <taxon>Coniochaetaceae</taxon>
        <taxon>Coniochaeta</taxon>
    </lineage>
</organism>
<reference evidence="7" key="1">
    <citation type="submission" date="2022-07" db="EMBL/GenBank/DDBJ databases">
        <title>Fungi with potential for degradation of polypropylene.</title>
        <authorList>
            <person name="Gostincar C."/>
        </authorList>
    </citation>
    <scope>NUCLEOTIDE SEQUENCE</scope>
    <source>
        <strain evidence="7">EXF-13287</strain>
    </source>
</reference>
<dbReference type="Proteomes" id="UP001174691">
    <property type="component" value="Unassembled WGS sequence"/>
</dbReference>
<evidence type="ECO:0000313" key="8">
    <source>
        <dbReference type="Proteomes" id="UP001174691"/>
    </source>
</evidence>
<evidence type="ECO:0000313" key="7">
    <source>
        <dbReference type="EMBL" id="KAJ9138548.1"/>
    </source>
</evidence>
<feature type="compositionally biased region" description="Polar residues" evidence="5">
    <location>
        <begin position="383"/>
        <end position="395"/>
    </location>
</feature>
<comment type="subcellular location">
    <subcellularLocation>
        <location evidence="1">Membrane</location>
        <topology evidence="1">Single-pass membrane protein</topology>
    </subcellularLocation>
</comment>
<evidence type="ECO:0000256" key="1">
    <source>
        <dbReference type="ARBA" id="ARBA00004167"/>
    </source>
</evidence>
<dbReference type="AlphaFoldDB" id="A0AA38R914"/>
<gene>
    <name evidence="7" type="ORF">NKR19_g7801</name>
</gene>
<keyword evidence="3 6" id="KW-1133">Transmembrane helix</keyword>
<comment type="caution">
    <text evidence="7">The sequence shown here is derived from an EMBL/GenBank/DDBJ whole genome shotgun (WGS) entry which is preliminary data.</text>
</comment>
<dbReference type="PANTHER" id="PTHR15549:SF30">
    <property type="entry name" value="MID2 DOMAIN-CONTAINING PROTEIN"/>
    <property type="match status" value="1"/>
</dbReference>
<feature type="transmembrane region" description="Helical" evidence="6">
    <location>
        <begin position="168"/>
        <end position="191"/>
    </location>
</feature>
<feature type="region of interest" description="Disordered" evidence="5">
    <location>
        <begin position="330"/>
        <end position="363"/>
    </location>
</feature>
<feature type="compositionally biased region" description="Basic and acidic residues" evidence="5">
    <location>
        <begin position="603"/>
        <end position="612"/>
    </location>
</feature>
<proteinExistence type="predicted"/>
<feature type="compositionally biased region" description="Polar residues" evidence="5">
    <location>
        <begin position="557"/>
        <end position="567"/>
    </location>
</feature>
<feature type="region of interest" description="Disordered" evidence="5">
    <location>
        <begin position="282"/>
        <end position="301"/>
    </location>
</feature>
<evidence type="ECO:0000256" key="4">
    <source>
        <dbReference type="ARBA" id="ARBA00023136"/>
    </source>
</evidence>
<dbReference type="EMBL" id="JANBVN010000143">
    <property type="protein sequence ID" value="KAJ9138548.1"/>
    <property type="molecule type" value="Genomic_DNA"/>
</dbReference>
<protein>
    <submittedName>
        <fullName evidence="7">Uncharacterized protein</fullName>
    </submittedName>
</protein>
<evidence type="ECO:0000256" key="6">
    <source>
        <dbReference type="SAM" id="Phobius"/>
    </source>
</evidence>
<dbReference type="InterPro" id="IPR051694">
    <property type="entry name" value="Immunoregulatory_rcpt-like"/>
</dbReference>
<evidence type="ECO:0000256" key="3">
    <source>
        <dbReference type="ARBA" id="ARBA00022989"/>
    </source>
</evidence>
<sequence>MATLADGAFITSINGKRCTAVPKAGASTKANTNVETKATTSATATANTVAQFTAAAMPPASSQEESSTSTTSATQTTADTASVTQATAADTTANDAAPSLQQATALPDVTSSPVQTDIAAPLFTTIGTAPGSSDGAAAAEATGSSSSTNGAVSPLPVASNNNAIQSTVAVAGGVIGGVLLISMVAFFGWWWRRRNAKKRRSTLLTPLTIDNNNSFGPDEKGEYVINRGSIGPTPRAERFKAALGYNMRKINGSISRIVARGGSRGSTAPSVNMNRGNSQFMEPTAAGANRPGSAAAAGNGTQVGAKDRLMDWWSRVTADISFDWRLKNRKNPNSDDLFGSPRGMNEKTAGGNGPPGTAPDFLTLLGMDDRELDREAQRRRMSPSRQNGGSASSSDRFLGGLDLNFGASSDNNDPFSDANAIAHISAKPAPLVVSQNNNPFSDANAVPSLPKPGTYVAEMRRSRGQSVGLGGAGAGAQRPPSSAVGYRESGASVESFGTRRNKFRSDPFDLERPELLGRPGASMSSSAGATVGSDSRASGGVGAGEVRRPAGAHTRADSFTSKYSSGISMGDWSDPGPDVGPAAARGGWEGPEQRESPTQGWRTRLEREGAAKRDRRTSGGSQGSVGKAM</sequence>
<name>A0AA38R914_9PEZI</name>
<dbReference type="CDD" id="cd12087">
    <property type="entry name" value="TM_EGFR-like"/>
    <property type="match status" value="1"/>
</dbReference>
<feature type="compositionally biased region" description="Low complexity" evidence="5">
    <location>
        <begin position="60"/>
        <end position="83"/>
    </location>
</feature>
<dbReference type="GO" id="GO:0071944">
    <property type="term" value="C:cell periphery"/>
    <property type="evidence" value="ECO:0007669"/>
    <property type="project" value="UniProtKB-ARBA"/>
</dbReference>
<dbReference type="PANTHER" id="PTHR15549">
    <property type="entry name" value="PAIRED IMMUNOGLOBULIN-LIKE TYPE 2 RECEPTOR"/>
    <property type="match status" value="1"/>
</dbReference>
<feature type="region of interest" description="Disordered" evidence="5">
    <location>
        <begin position="504"/>
        <end position="629"/>
    </location>
</feature>
<feature type="compositionally biased region" description="Polar residues" evidence="5">
    <location>
        <begin position="522"/>
        <end position="536"/>
    </location>
</feature>
<evidence type="ECO:0000256" key="2">
    <source>
        <dbReference type="ARBA" id="ARBA00022692"/>
    </source>
</evidence>
<accession>A0AA38R914</accession>
<keyword evidence="2 6" id="KW-0812">Transmembrane</keyword>
<feature type="region of interest" description="Disordered" evidence="5">
    <location>
        <begin position="466"/>
        <end position="490"/>
    </location>
</feature>